<dbReference type="RefSeq" id="WP_258811871.1">
    <property type="nucleotide sequence ID" value="NZ_JANUGU010000003.1"/>
</dbReference>
<evidence type="ECO:0000313" key="1">
    <source>
        <dbReference type="EMBL" id="MCS0658677.1"/>
    </source>
</evidence>
<comment type="caution">
    <text evidence="1">The sequence shown here is derived from an EMBL/GenBank/DDBJ whole genome shotgun (WGS) entry which is preliminary data.</text>
</comment>
<accession>A0ABT2CXG6</accession>
<sequence>MGERFAQRKYDTWDDYVEDQGRKKGLEQGRVQALRDMLKRQLQHRFGAIPQALTAHVDQAGSAELECWIDRVIDAASADAVFSD</sequence>
<dbReference type="Proteomes" id="UP001204621">
    <property type="component" value="Unassembled WGS sequence"/>
</dbReference>
<organism evidence="1 2">
    <name type="scientific">Massilia terrae</name>
    <dbReference type="NCBI Taxonomy" id="1811224"/>
    <lineage>
        <taxon>Bacteria</taxon>
        <taxon>Pseudomonadati</taxon>
        <taxon>Pseudomonadota</taxon>
        <taxon>Betaproteobacteria</taxon>
        <taxon>Burkholderiales</taxon>
        <taxon>Oxalobacteraceae</taxon>
        <taxon>Telluria group</taxon>
        <taxon>Massilia</taxon>
    </lineage>
</organism>
<name>A0ABT2CXG6_9BURK</name>
<gene>
    <name evidence="1" type="ORF">NX778_11430</name>
</gene>
<reference evidence="1 2" key="1">
    <citation type="submission" date="2022-08" db="EMBL/GenBank/DDBJ databases">
        <title>Reclassification of Massilia species as members of the genera Telluria, Duganella, Pseudoduganella, Mokoshia gen. nov. and Zemynaea gen. nov. using orthogonal and non-orthogonal genome-based approaches.</title>
        <authorList>
            <person name="Bowman J.P."/>
        </authorList>
    </citation>
    <scope>NUCLEOTIDE SEQUENCE [LARGE SCALE GENOMIC DNA]</scope>
    <source>
        <strain evidence="1 2">JCM 31606</strain>
    </source>
</reference>
<evidence type="ECO:0000313" key="2">
    <source>
        <dbReference type="Proteomes" id="UP001204621"/>
    </source>
</evidence>
<protein>
    <submittedName>
        <fullName evidence="1">DUF4351 domain-containing protein</fullName>
    </submittedName>
</protein>
<proteinExistence type="predicted"/>
<keyword evidence="2" id="KW-1185">Reference proteome</keyword>
<dbReference type="EMBL" id="JANUGU010000003">
    <property type="protein sequence ID" value="MCS0658677.1"/>
    <property type="molecule type" value="Genomic_DNA"/>
</dbReference>